<accession>A0A6P5A629</accession>
<sequence length="246" mass="26982">MMQQREEKQLEAGLDALIVRVKDLRDSIHAFLMKLEHEHQTLQWTSVLDSFALLSGQLSTLQKLVMKEKMPSLQNLIFLPLVLSPDSDPQLETTTEGRVPVFSHEVVPDYLRTKFEPEVETREKTLTTQSERLTPEAAQKQIQQLNNLCDKLLNKLNAASEDWDSEVSASQGSTPASSLADTSALIAAVSFGKGLKPSRTPSQSGPDTPQSQPSPQASQAGPAPGKAPSTIKTNIRTGASSHPYQR</sequence>
<proteinExistence type="inferred from homology"/>
<feature type="compositionally biased region" description="Polar residues" evidence="9">
    <location>
        <begin position="230"/>
        <end position="246"/>
    </location>
</feature>
<evidence type="ECO:0000256" key="3">
    <source>
        <dbReference type="ARBA" id="ARBA00023015"/>
    </source>
</evidence>
<dbReference type="AlphaFoldDB" id="A0A6P5A629"/>
<keyword evidence="4 8" id="KW-0010">Activator</keyword>
<keyword evidence="6 8" id="KW-0539">Nucleus</keyword>
<dbReference type="OrthoDB" id="150687at2759"/>
<evidence type="ECO:0000256" key="1">
    <source>
        <dbReference type="ARBA" id="ARBA00004123"/>
    </source>
</evidence>
<dbReference type="InterPro" id="IPR019364">
    <property type="entry name" value="Mediatior_Med8_fun/met"/>
</dbReference>
<dbReference type="GeneID" id="109480823"/>
<dbReference type="GO" id="GO:0006357">
    <property type="term" value="P:regulation of transcription by RNA polymerase II"/>
    <property type="evidence" value="ECO:0007669"/>
    <property type="project" value="InterPro"/>
</dbReference>
<evidence type="ECO:0000256" key="8">
    <source>
        <dbReference type="RuleBase" id="RU364144"/>
    </source>
</evidence>
<dbReference type="Pfam" id="PF10232">
    <property type="entry name" value="Med8"/>
    <property type="match status" value="1"/>
</dbReference>
<comment type="function">
    <text evidence="7">Component of the Mediator complex, a coactivator involved in the regulated transcription of nearly all RNA polymerase II-dependent genes. Mediator functions as a bridge to convey information from gene-specific regulatory proteins to the basal RNA polymerase II transcription machinery. Mediator is recruited to promoters by direct interactions with regulatory proteins and serves as a scaffold for the assembly of a functional preinitiation complex with RNA polymerase II and the general transcription factors. May play a role as a target recruitment subunit in E3 ubiquitin-protein ligase complexes and thus in ubiquitination and subsequent proteasomal degradation of target proteins.</text>
</comment>
<gene>
    <name evidence="11" type="primary">LOC109480823</name>
    <name evidence="8" type="synonym">MED8</name>
</gene>
<evidence type="ECO:0000256" key="6">
    <source>
        <dbReference type="ARBA" id="ARBA00023242"/>
    </source>
</evidence>
<dbReference type="GO" id="GO:0003712">
    <property type="term" value="F:transcription coregulator activity"/>
    <property type="evidence" value="ECO:0007669"/>
    <property type="project" value="InterPro"/>
</dbReference>
<organism evidence="10 11">
    <name type="scientific">Branchiostoma belcheri</name>
    <name type="common">Amphioxus</name>
    <dbReference type="NCBI Taxonomy" id="7741"/>
    <lineage>
        <taxon>Eukaryota</taxon>
        <taxon>Metazoa</taxon>
        <taxon>Chordata</taxon>
        <taxon>Cephalochordata</taxon>
        <taxon>Leptocardii</taxon>
        <taxon>Amphioxiformes</taxon>
        <taxon>Branchiostomatidae</taxon>
        <taxon>Branchiostoma</taxon>
    </lineage>
</organism>
<comment type="similarity">
    <text evidence="2 8">Belongs to the Mediator complex subunit 8 family.</text>
</comment>
<comment type="subcellular location">
    <subcellularLocation>
        <location evidence="1 8">Nucleus</location>
    </subcellularLocation>
</comment>
<dbReference type="PANTHER" id="PTHR13074">
    <property type="entry name" value="MEDIATOR OF RNA POLYMERASE II TRANSCRIPTION SUBUNIT 8"/>
    <property type="match status" value="1"/>
</dbReference>
<dbReference type="Gene3D" id="1.20.58.1710">
    <property type="match status" value="1"/>
</dbReference>
<keyword evidence="5 8" id="KW-0804">Transcription</keyword>
<evidence type="ECO:0000256" key="4">
    <source>
        <dbReference type="ARBA" id="ARBA00023159"/>
    </source>
</evidence>
<feature type="compositionally biased region" description="Low complexity" evidence="9">
    <location>
        <begin position="201"/>
        <end position="229"/>
    </location>
</feature>
<dbReference type="RefSeq" id="XP_019638707.1">
    <property type="nucleotide sequence ID" value="XM_019783148.1"/>
</dbReference>
<comment type="subunit">
    <text evidence="8">Component of the Mediator complex.</text>
</comment>
<evidence type="ECO:0000256" key="9">
    <source>
        <dbReference type="SAM" id="MobiDB-lite"/>
    </source>
</evidence>
<evidence type="ECO:0000313" key="10">
    <source>
        <dbReference type="Proteomes" id="UP000515135"/>
    </source>
</evidence>
<dbReference type="KEGG" id="bbel:109480823"/>
<evidence type="ECO:0000256" key="5">
    <source>
        <dbReference type="ARBA" id="ARBA00023163"/>
    </source>
</evidence>
<keyword evidence="3 8" id="KW-0805">Transcription regulation</keyword>
<feature type="region of interest" description="Disordered" evidence="9">
    <location>
        <begin position="190"/>
        <end position="246"/>
    </location>
</feature>
<dbReference type="Proteomes" id="UP000515135">
    <property type="component" value="Unplaced"/>
</dbReference>
<dbReference type="GO" id="GO:0016592">
    <property type="term" value="C:mediator complex"/>
    <property type="evidence" value="ECO:0007669"/>
    <property type="project" value="InterPro"/>
</dbReference>
<name>A0A6P5A629_BRABE</name>
<protein>
    <recommendedName>
        <fullName evidence="8">Mediator of RNA polymerase II transcription subunit 8</fullName>
    </recommendedName>
    <alternativeName>
        <fullName evidence="8">Mediator complex subunit 8</fullName>
    </alternativeName>
</protein>
<reference evidence="11" key="1">
    <citation type="submission" date="2025-08" db="UniProtKB">
        <authorList>
            <consortium name="RefSeq"/>
        </authorList>
    </citation>
    <scope>IDENTIFICATION</scope>
    <source>
        <tissue evidence="11">Gonad</tissue>
    </source>
</reference>
<keyword evidence="10" id="KW-1185">Reference proteome</keyword>
<dbReference type="GO" id="GO:0000978">
    <property type="term" value="F:RNA polymerase II cis-regulatory region sequence-specific DNA binding"/>
    <property type="evidence" value="ECO:0007669"/>
    <property type="project" value="TreeGrafter"/>
</dbReference>
<evidence type="ECO:0000313" key="11">
    <source>
        <dbReference type="RefSeq" id="XP_019638707.1"/>
    </source>
</evidence>
<evidence type="ECO:0000256" key="2">
    <source>
        <dbReference type="ARBA" id="ARBA00005716"/>
    </source>
</evidence>
<evidence type="ECO:0000256" key="7">
    <source>
        <dbReference type="ARBA" id="ARBA00025248"/>
    </source>
</evidence>
<dbReference type="GO" id="GO:0070847">
    <property type="term" value="C:core mediator complex"/>
    <property type="evidence" value="ECO:0007669"/>
    <property type="project" value="TreeGrafter"/>
</dbReference>
<dbReference type="PANTHER" id="PTHR13074:SF9">
    <property type="entry name" value="MEDIATOR OF RNA POLYMERASE II TRANSCRIPTION SUBUNIT 8"/>
    <property type="match status" value="1"/>
</dbReference>